<dbReference type="EMBL" id="JAABOQ010000011">
    <property type="protein sequence ID" value="NER19148.1"/>
    <property type="molecule type" value="Genomic_DNA"/>
</dbReference>
<protein>
    <submittedName>
        <fullName evidence="1">Uncharacterized protein</fullName>
    </submittedName>
</protein>
<sequence length="613" mass="69939">MNTESKLQIKNRMIKKAASLWGVAPNEIESSFDPIVSLLISACASEIEKLSTEFQNSQSRVTEQLIQLMTPEMVYGAKPAHGIIYVEPIEAKTTITSEHLLFYKKRVKTANAGQDVKNVYFSALQSSVLVDACIKAVVCKDQLFEYEGKRKTVSNLKMTTGLDLPPSTLYLGIKPGHKKIDLTDVSLYFELMDMKGRELFYHHLKNADFFFEGKPITTNPGLQRITRQNEFTLRSVVAAGQNKSQYIEEQVRSFYNPNFVTITSKAILNGDPELPKEFEKLVDLKEHDQLEQLHWIKVVFPRVIDDTILKEVFCSLNAVPALNRRWQSMTYQLKDYVNIIPINTQELFLDIKSISNTAGKNYSLKQNELSQDDRGTFTIRRDNVGKLDSRKAKEYLLHLLDLLKDESASFSVFNNDFLQATIKELNQNIALLETKIADIGYGNYETSYVSIIPHRKKDTLLVEYWVTDGEDGNQIKQGNTLNVYQGSDLKQRGNMFLTTTLQGKNNLNMDERLNAYRRALLSRNRIVTKEDIKALCYEICATRVQNVTVTKGFKTAIHDQKGLVPSIDIQLEPNNKTRTTEPEWDAIKSNILTILEQQSLNVFPYRISIISAK</sequence>
<organism evidence="1 2">
    <name type="scientific">Spongiivirga citrea</name>
    <dbReference type="NCBI Taxonomy" id="1481457"/>
    <lineage>
        <taxon>Bacteria</taxon>
        <taxon>Pseudomonadati</taxon>
        <taxon>Bacteroidota</taxon>
        <taxon>Flavobacteriia</taxon>
        <taxon>Flavobacteriales</taxon>
        <taxon>Flavobacteriaceae</taxon>
        <taxon>Spongiivirga</taxon>
    </lineage>
</organism>
<accession>A0A6M0CMI2</accession>
<comment type="caution">
    <text evidence="1">The sequence shown here is derived from an EMBL/GenBank/DDBJ whole genome shotgun (WGS) entry which is preliminary data.</text>
</comment>
<dbReference type="RefSeq" id="WP_164033832.1">
    <property type="nucleotide sequence ID" value="NZ_JAABOQ010000011.1"/>
</dbReference>
<evidence type="ECO:0000313" key="1">
    <source>
        <dbReference type="EMBL" id="NER19148.1"/>
    </source>
</evidence>
<keyword evidence="2" id="KW-1185">Reference proteome</keyword>
<gene>
    <name evidence="1" type="ORF">GWK10_18170</name>
</gene>
<dbReference type="Proteomes" id="UP000474296">
    <property type="component" value="Unassembled WGS sequence"/>
</dbReference>
<dbReference type="AlphaFoldDB" id="A0A6M0CMI2"/>
<evidence type="ECO:0000313" key="2">
    <source>
        <dbReference type="Proteomes" id="UP000474296"/>
    </source>
</evidence>
<reference evidence="1 2" key="1">
    <citation type="submission" date="2020-01" db="EMBL/GenBank/DDBJ databases">
        <title>Spongiivirga citrea KCTC 32990T.</title>
        <authorList>
            <person name="Wang G."/>
        </authorList>
    </citation>
    <scope>NUCLEOTIDE SEQUENCE [LARGE SCALE GENOMIC DNA]</scope>
    <source>
        <strain evidence="1 2">KCTC 32990</strain>
    </source>
</reference>
<proteinExistence type="predicted"/>
<name>A0A6M0CMI2_9FLAO</name>